<dbReference type="NCBIfam" id="NF004349">
    <property type="entry name" value="PRK05729.1"/>
    <property type="match status" value="1"/>
</dbReference>
<dbReference type="SUPFAM" id="SSF52374">
    <property type="entry name" value="Nucleotidylyl transferase"/>
    <property type="match status" value="1"/>
</dbReference>
<dbReference type="EC" id="6.1.1.9" evidence="8"/>
<dbReference type="Gene3D" id="1.10.287.380">
    <property type="entry name" value="Valyl-tRNA synthetase, C-terminal domain"/>
    <property type="match status" value="1"/>
</dbReference>
<proteinExistence type="inferred from homology"/>
<evidence type="ECO:0000259" key="9">
    <source>
        <dbReference type="Pfam" id="PF00133"/>
    </source>
</evidence>
<organism evidence="12 13">
    <name type="scientific">Xanthomonas hawaiiensis</name>
    <dbReference type="NCBI Taxonomy" id="3003247"/>
    <lineage>
        <taxon>Bacteria</taxon>
        <taxon>Pseudomonadati</taxon>
        <taxon>Pseudomonadota</taxon>
        <taxon>Gammaproteobacteria</taxon>
        <taxon>Lysobacterales</taxon>
        <taxon>Lysobacteraceae</taxon>
        <taxon>Xanthomonas</taxon>
    </lineage>
</organism>
<dbReference type="Gene3D" id="3.90.740.10">
    <property type="entry name" value="Valyl/Leucyl/Isoleucyl-tRNA synthetase, editing domain"/>
    <property type="match status" value="2"/>
</dbReference>
<keyword evidence="13" id="KW-1185">Reference proteome</keyword>
<evidence type="ECO:0000313" key="12">
    <source>
        <dbReference type="EMBL" id="MDS9992560.1"/>
    </source>
</evidence>
<keyword evidence="8" id="KW-0175">Coiled coil</keyword>
<dbReference type="Pfam" id="PF10458">
    <property type="entry name" value="Val_tRNA-synt_C"/>
    <property type="match status" value="1"/>
</dbReference>
<dbReference type="PRINTS" id="PR00986">
    <property type="entry name" value="TRNASYNTHVAL"/>
</dbReference>
<keyword evidence="1 8" id="KW-0963">Cytoplasm</keyword>
<evidence type="ECO:0000256" key="7">
    <source>
        <dbReference type="ARBA" id="ARBA00047552"/>
    </source>
</evidence>
<dbReference type="InterPro" id="IPR013155">
    <property type="entry name" value="M/V/L/I-tRNA-synth_anticd-bd"/>
</dbReference>
<comment type="similarity">
    <text evidence="8">Belongs to the class-I aminoacyl-tRNA synthetase family. ValS type 1 subfamily.</text>
</comment>
<dbReference type="PROSITE" id="PS00178">
    <property type="entry name" value="AA_TRNA_LIGASE_I"/>
    <property type="match status" value="1"/>
</dbReference>
<dbReference type="InterPro" id="IPR014729">
    <property type="entry name" value="Rossmann-like_a/b/a_fold"/>
</dbReference>
<evidence type="ECO:0000256" key="1">
    <source>
        <dbReference type="ARBA" id="ARBA00022490"/>
    </source>
</evidence>
<dbReference type="RefSeq" id="WP_209230781.1">
    <property type="nucleotide sequence ID" value="NZ_JAGHXG010000009.1"/>
</dbReference>
<feature type="domain" description="Methionyl/Valyl/Leucyl/Isoleucyl-tRNA synthetase anticodon-binding" evidence="10">
    <location>
        <begin position="672"/>
        <end position="823"/>
    </location>
</feature>
<evidence type="ECO:0000259" key="11">
    <source>
        <dbReference type="Pfam" id="PF10458"/>
    </source>
</evidence>
<dbReference type="Gene3D" id="1.10.730.10">
    <property type="entry name" value="Isoleucyl-tRNA Synthetase, Domain 1"/>
    <property type="match status" value="1"/>
</dbReference>
<dbReference type="InterPro" id="IPR002300">
    <property type="entry name" value="aa-tRNA-synth_Ia"/>
</dbReference>
<dbReference type="InterPro" id="IPR037118">
    <property type="entry name" value="Val-tRNA_synth_C_sf"/>
</dbReference>
<comment type="caution">
    <text evidence="12">The sequence shown here is derived from an EMBL/GenBank/DDBJ whole genome shotgun (WGS) entry which is preliminary data.</text>
</comment>
<evidence type="ECO:0000256" key="6">
    <source>
        <dbReference type="ARBA" id="ARBA00023146"/>
    </source>
</evidence>
<gene>
    <name evidence="8" type="primary">valS</name>
    <name evidence="12" type="ORF">PNQ69_07240</name>
</gene>
<dbReference type="Pfam" id="PF08264">
    <property type="entry name" value="Anticodon_1"/>
    <property type="match status" value="1"/>
</dbReference>
<dbReference type="CDD" id="cd00817">
    <property type="entry name" value="ValRS_core"/>
    <property type="match status" value="1"/>
</dbReference>
<feature type="domain" description="Valyl-tRNA synthetase tRNA-binding arm" evidence="11">
    <location>
        <begin position="884"/>
        <end position="946"/>
    </location>
</feature>
<name>A0ABU2I331_9XANT</name>
<dbReference type="PANTHER" id="PTHR11946">
    <property type="entry name" value="VALYL-TRNA SYNTHETASES"/>
    <property type="match status" value="1"/>
</dbReference>
<evidence type="ECO:0000256" key="2">
    <source>
        <dbReference type="ARBA" id="ARBA00022598"/>
    </source>
</evidence>
<feature type="domain" description="Aminoacyl-tRNA synthetase class Ia" evidence="9">
    <location>
        <begin position="17"/>
        <end position="627"/>
    </location>
</feature>
<comment type="subcellular location">
    <subcellularLocation>
        <location evidence="8">Cytoplasm</location>
    </subcellularLocation>
</comment>
<dbReference type="SUPFAM" id="SSF46589">
    <property type="entry name" value="tRNA-binding arm"/>
    <property type="match status" value="1"/>
</dbReference>
<dbReference type="Pfam" id="PF00133">
    <property type="entry name" value="tRNA-synt_1"/>
    <property type="match status" value="1"/>
</dbReference>
<comment type="function">
    <text evidence="8">Catalyzes the attachment of valine to tRNA(Val). As ValRS can inadvertently accommodate and process structurally similar amino acids such as threonine, to avoid such errors, it has a 'posttransfer' editing activity that hydrolyzes mischarged Thr-tRNA(Val) in a tRNA-dependent manner.</text>
</comment>
<keyword evidence="4 8" id="KW-0067">ATP-binding</keyword>
<evidence type="ECO:0000259" key="10">
    <source>
        <dbReference type="Pfam" id="PF08264"/>
    </source>
</evidence>
<dbReference type="InterPro" id="IPR009008">
    <property type="entry name" value="Val/Leu/Ile-tRNA-synth_edit"/>
</dbReference>
<comment type="domain">
    <text evidence="8">ValRS has two distinct active sites: one for aminoacylation and one for editing. The misactivated threonine is translocated from the active site to the editing site.</text>
</comment>
<accession>A0ABU2I331</accession>
<keyword evidence="6 8" id="KW-0030">Aminoacyl-tRNA synthetase</keyword>
<dbReference type="PANTHER" id="PTHR11946:SF93">
    <property type="entry name" value="VALINE--TRNA LIGASE, CHLOROPLASTIC_MITOCHONDRIAL 2"/>
    <property type="match status" value="1"/>
</dbReference>
<protein>
    <recommendedName>
        <fullName evidence="8">Valine--tRNA ligase</fullName>
        <ecNumber evidence="8">6.1.1.9</ecNumber>
    </recommendedName>
    <alternativeName>
        <fullName evidence="8">Valyl-tRNA synthetase</fullName>
        <shortName evidence="8">ValRS</shortName>
    </alternativeName>
</protein>
<dbReference type="Proteomes" id="UP001260534">
    <property type="component" value="Unassembled WGS sequence"/>
</dbReference>
<dbReference type="HAMAP" id="MF_02004">
    <property type="entry name" value="Val_tRNA_synth_type1"/>
    <property type="match status" value="1"/>
</dbReference>
<dbReference type="CDD" id="cd07962">
    <property type="entry name" value="Anticodon_Ia_Val"/>
    <property type="match status" value="1"/>
</dbReference>
<feature type="short sequence motif" description="'KMSKS' region" evidence="8">
    <location>
        <begin position="550"/>
        <end position="554"/>
    </location>
</feature>
<reference evidence="12 13" key="1">
    <citation type="submission" date="2023-01" db="EMBL/GenBank/DDBJ databases">
        <title>Xanthomonas hawaiianensis sp. nov. isolated from Araceae family in Hawaii.</title>
        <authorList>
            <person name="Chunag S.-C."/>
            <person name="Dobhal S."/>
            <person name="Alvarez A."/>
            <person name="Arif M."/>
        </authorList>
    </citation>
    <scope>NUCLEOTIDE SEQUENCE [LARGE SCALE GENOMIC DNA]</scope>
    <source>
        <strain evidence="12 13">A2111</strain>
    </source>
</reference>
<comment type="catalytic activity">
    <reaction evidence="7 8">
        <text>tRNA(Val) + L-valine + ATP = L-valyl-tRNA(Val) + AMP + diphosphate</text>
        <dbReference type="Rhea" id="RHEA:10704"/>
        <dbReference type="Rhea" id="RHEA-COMP:9672"/>
        <dbReference type="Rhea" id="RHEA-COMP:9708"/>
        <dbReference type="ChEBI" id="CHEBI:30616"/>
        <dbReference type="ChEBI" id="CHEBI:33019"/>
        <dbReference type="ChEBI" id="CHEBI:57762"/>
        <dbReference type="ChEBI" id="CHEBI:78442"/>
        <dbReference type="ChEBI" id="CHEBI:78537"/>
        <dbReference type="ChEBI" id="CHEBI:456215"/>
        <dbReference type="EC" id="6.1.1.9"/>
    </reaction>
</comment>
<evidence type="ECO:0000256" key="5">
    <source>
        <dbReference type="ARBA" id="ARBA00022917"/>
    </source>
</evidence>
<dbReference type="EMBL" id="JAQMHB010000001">
    <property type="protein sequence ID" value="MDS9992560.1"/>
    <property type="molecule type" value="Genomic_DNA"/>
</dbReference>
<dbReference type="GO" id="GO:0004832">
    <property type="term" value="F:valine-tRNA ligase activity"/>
    <property type="evidence" value="ECO:0007669"/>
    <property type="project" value="UniProtKB-EC"/>
</dbReference>
<evidence type="ECO:0000256" key="4">
    <source>
        <dbReference type="ARBA" id="ARBA00022840"/>
    </source>
</evidence>
<dbReference type="InterPro" id="IPR033705">
    <property type="entry name" value="Anticodon_Ia_Val"/>
</dbReference>
<keyword evidence="2 8" id="KW-0436">Ligase</keyword>
<dbReference type="InterPro" id="IPR009080">
    <property type="entry name" value="tRNAsynth_Ia_anticodon-bd"/>
</dbReference>
<dbReference type="InterPro" id="IPR010978">
    <property type="entry name" value="tRNA-bd_arm"/>
</dbReference>
<dbReference type="SUPFAM" id="SSF47323">
    <property type="entry name" value="Anticodon-binding domain of a subclass of class I aminoacyl-tRNA synthetases"/>
    <property type="match status" value="1"/>
</dbReference>
<evidence type="ECO:0000256" key="3">
    <source>
        <dbReference type="ARBA" id="ARBA00022741"/>
    </source>
</evidence>
<keyword evidence="3 8" id="KW-0547">Nucleotide-binding</keyword>
<dbReference type="Gene3D" id="3.40.50.620">
    <property type="entry name" value="HUPs"/>
    <property type="match status" value="2"/>
</dbReference>
<comment type="subunit">
    <text evidence="8">Monomer.</text>
</comment>
<dbReference type="InterPro" id="IPR019499">
    <property type="entry name" value="Val-tRNA_synth_tRNA-bd"/>
</dbReference>
<comment type="domain">
    <text evidence="8">The C-terminal coiled-coil domain is crucial for aminoacylation activity.</text>
</comment>
<dbReference type="InterPro" id="IPR001412">
    <property type="entry name" value="aa-tRNA-synth_I_CS"/>
</dbReference>
<evidence type="ECO:0000313" key="13">
    <source>
        <dbReference type="Proteomes" id="UP001260534"/>
    </source>
</evidence>
<feature type="short sequence motif" description="'HIGH' region" evidence="8">
    <location>
        <begin position="43"/>
        <end position="53"/>
    </location>
</feature>
<evidence type="ECO:0000256" key="8">
    <source>
        <dbReference type="HAMAP-Rule" id="MF_02004"/>
    </source>
</evidence>
<dbReference type="InterPro" id="IPR002303">
    <property type="entry name" value="Valyl-tRNA_ligase"/>
</dbReference>
<dbReference type="NCBIfam" id="TIGR00422">
    <property type="entry name" value="valS"/>
    <property type="match status" value="1"/>
</dbReference>
<sequence>MTTLASSYDPTSFESRLYAQWEASGYFVPSGKGTPYTVLLPPPNVTGTLHMGHAFQQTLMDALVRYHRMRGFDTLWQVGSDHAGIATEMVVSRNLTLEGKGETRDSLGRDGFIAKVWEWKQHSGDTIERQMRRLGTSADWSRSTFTMDPQPSAAVIEAFVRWHEQGLIYRGQRLVNWDPVLKTAISDLEVENVEEDGFLWSIAYTLDDGASYEHVEHDADGNATLRETRDYLVVATTRPETLLGDTAVMVHPEDARYAHLIGKTVTLPLTGRRVPVIGDDYVDRAFGTGVVKVTPAHDFNDYQVGVRHGLPMINLFTPTAALNDSVPAKYRGLDRFDARKAVLADLEEQGILVETKPHKLQVPRGDRTGQVIEPYLTDQWFVRMDALAKRGLELVESGQIQFVPPNWINTYRHWMENIQDWCISRQLWWGHRIPAWFDDTGKYYVGRDEADARAKAGLGADVALHQDSDVLETWFSSQLWPFATMGWPDPQAMAERGFDRYLPSSVLVTGFDIIFFWVARMIMATDSFTGKVPFRDVYITGLIRDKDGQKMSKSKGNVLDPLDIIDGISIEDLVAKRTTGLMQPRMAEKIEKATRKEFPEGIIAHGADALRFTIAALAGHGRDIKFDLGRAEGYKNFCNKLWNASRFVLMNTPGGESGVGIRESHQPVTDAEKWILLRLQAVTAEAQAQFAAYRFDLLAQCLYEFVWNEFCDWFLELAKPALSGDDAAAADSTRHTLLHVLEALLRLLHPLTPFLTEELWQQVAPRLGIAAPTISLQPYPEAAAMDVSAYAGAAADVEWLKAMVSALRRVRSELQVAPSRQVPLLLQGGQAQDRARVERFSAQLRFLLKLEAIQWLDDGAPSPAAATAIVGDLKLLVPLEGLVDLDAERLRLDKEIARVASEKDKSEAKLGKFTDKVPPAVIEQERQRLADWSAQLDGLRAQRAKL</sequence>
<keyword evidence="5 8" id="KW-0648">Protein biosynthesis</keyword>
<feature type="binding site" evidence="8">
    <location>
        <position position="553"/>
    </location>
    <ligand>
        <name>ATP</name>
        <dbReference type="ChEBI" id="CHEBI:30616"/>
    </ligand>
</feature>
<dbReference type="SUPFAM" id="SSF50677">
    <property type="entry name" value="ValRS/IleRS/LeuRS editing domain"/>
    <property type="match status" value="1"/>
</dbReference>